<dbReference type="InParanoid" id="A0A6P9AFY8"/>
<name>A0A6P9AFY8_PANGU</name>
<dbReference type="GO" id="GO:0007099">
    <property type="term" value="P:centriole replication"/>
    <property type="evidence" value="ECO:0007669"/>
    <property type="project" value="TreeGrafter"/>
</dbReference>
<comment type="subcellular location">
    <subcellularLocation>
        <location evidence="1">Cytoplasm</location>
        <location evidence="1">Cytoskeleton</location>
        <location evidence="1">Microtubule organizing center</location>
        <location evidence="1">Centrosome</location>
        <location evidence="1">Centriole</location>
    </subcellularLocation>
    <subcellularLocation>
        <location evidence="3">Cytoplasm</location>
        <location evidence="3">Cytoskeleton</location>
        <location evidence="3">Spindle pole</location>
    </subcellularLocation>
    <subcellularLocation>
        <location evidence="2">Midbody</location>
    </subcellularLocation>
</comment>
<dbReference type="GO" id="GO:0030496">
    <property type="term" value="C:midbody"/>
    <property type="evidence" value="ECO:0007669"/>
    <property type="project" value="UniProtKB-SubCell"/>
</dbReference>
<protein>
    <recommendedName>
        <fullName evidence="4">Centrosomal protein of 44 kDa</fullName>
    </recommendedName>
</protein>
<evidence type="ECO:0000256" key="3">
    <source>
        <dbReference type="ARBA" id="ARBA00004647"/>
    </source>
</evidence>
<evidence type="ECO:0000256" key="10">
    <source>
        <dbReference type="SAM" id="MobiDB-lite"/>
    </source>
</evidence>
<keyword evidence="12" id="KW-1185">Reference proteome</keyword>
<evidence type="ECO:0000256" key="6">
    <source>
        <dbReference type="ARBA" id="ARBA00023054"/>
    </source>
</evidence>
<dbReference type="Proteomes" id="UP001652622">
    <property type="component" value="Unplaced"/>
</dbReference>
<dbReference type="GO" id="GO:0005813">
    <property type="term" value="C:centrosome"/>
    <property type="evidence" value="ECO:0007669"/>
    <property type="project" value="TreeGrafter"/>
</dbReference>
<evidence type="ECO:0000313" key="12">
    <source>
        <dbReference type="Proteomes" id="UP001652622"/>
    </source>
</evidence>
<sequence>MATGDLKGNLHKIEQKLRVINYPSDVDYMGLAKGDPSVFLPIISYCFTSFSTYIAELVMESGMELTAKNDSRFVDAMYKLLRDQFQYKPVLSKQQFLQYGFAERKIQIVCDIISYIYKRHKEFSNMNKIKIQTEKRTHLVKSLSHTSFSNQSVTVAINTVDLQQKPQIERHKSVTNMPDEIIPEDFISETLQEVKDYVVNKVEVLDYDTDVLDNIDVQVVKKDNELEDLKSQLAELQQKFHSLSSVDEKLQTLEKKLQGKIVIEENEWNNLLSRVLLLETQLLLHSKTADLSTALNNVSEEDSSSRNMTPSSDKKKVELPDSPHQSSGYSSSVSADPSPKALAVNDDVVSEVSKETTIQKMERISKMVEETSELLKISRNTSSEYSSQPEN</sequence>
<proteinExistence type="predicted"/>
<dbReference type="Pfam" id="PF15007">
    <property type="entry name" value="CEP44"/>
    <property type="match status" value="1"/>
</dbReference>
<organism evidence="12 13">
    <name type="scientific">Pantherophis guttatus</name>
    <name type="common">Corn snake</name>
    <name type="synonym">Elaphe guttata</name>
    <dbReference type="NCBI Taxonomy" id="94885"/>
    <lineage>
        <taxon>Eukaryota</taxon>
        <taxon>Metazoa</taxon>
        <taxon>Chordata</taxon>
        <taxon>Craniata</taxon>
        <taxon>Vertebrata</taxon>
        <taxon>Euteleostomi</taxon>
        <taxon>Lepidosauria</taxon>
        <taxon>Squamata</taxon>
        <taxon>Bifurcata</taxon>
        <taxon>Unidentata</taxon>
        <taxon>Episquamata</taxon>
        <taxon>Toxicofera</taxon>
        <taxon>Serpentes</taxon>
        <taxon>Colubroidea</taxon>
        <taxon>Colubridae</taxon>
        <taxon>Colubrinae</taxon>
        <taxon>Pantherophis</taxon>
    </lineage>
</organism>
<evidence type="ECO:0000259" key="11">
    <source>
        <dbReference type="Pfam" id="PF15007"/>
    </source>
</evidence>
<keyword evidence="6 9" id="KW-0175">Coiled coil</keyword>
<feature type="domain" description="Centrosomal CEP44" evidence="11">
    <location>
        <begin position="5"/>
        <end position="129"/>
    </location>
</feature>
<evidence type="ECO:0000313" key="13">
    <source>
        <dbReference type="RefSeq" id="XP_034257223.1"/>
    </source>
</evidence>
<dbReference type="GeneID" id="117654589"/>
<dbReference type="RefSeq" id="XP_034257223.1">
    <property type="nucleotide sequence ID" value="XM_034401332.2"/>
</dbReference>
<dbReference type="KEGG" id="pgut:117654589"/>
<evidence type="ECO:0000256" key="4">
    <source>
        <dbReference type="ARBA" id="ARBA00014053"/>
    </source>
</evidence>
<dbReference type="OMA" id="NWMEDKL"/>
<keyword evidence="7" id="KW-0206">Cytoskeleton</keyword>
<feature type="region of interest" description="Disordered" evidence="10">
    <location>
        <begin position="295"/>
        <end position="355"/>
    </location>
</feature>
<dbReference type="InterPro" id="IPR033603">
    <property type="entry name" value="CEP44"/>
</dbReference>
<keyword evidence="5" id="KW-0963">Cytoplasm</keyword>
<dbReference type="GO" id="GO:0000922">
    <property type="term" value="C:spindle pole"/>
    <property type="evidence" value="ECO:0007669"/>
    <property type="project" value="UniProtKB-SubCell"/>
</dbReference>
<evidence type="ECO:0000256" key="2">
    <source>
        <dbReference type="ARBA" id="ARBA00004214"/>
    </source>
</evidence>
<dbReference type="GO" id="GO:0010457">
    <property type="term" value="P:centriole-centriole cohesion"/>
    <property type="evidence" value="ECO:0007669"/>
    <property type="project" value="TreeGrafter"/>
</dbReference>
<dbReference type="PANTHER" id="PTHR31477">
    <property type="entry name" value="CENTROSOMAL PROTEIN OF 44 KDA"/>
    <property type="match status" value="1"/>
</dbReference>
<evidence type="ECO:0000256" key="5">
    <source>
        <dbReference type="ARBA" id="ARBA00022490"/>
    </source>
</evidence>
<accession>A0A6P9AFY8</accession>
<evidence type="ECO:0000256" key="7">
    <source>
        <dbReference type="ARBA" id="ARBA00023212"/>
    </source>
</evidence>
<feature type="compositionally biased region" description="Basic and acidic residues" evidence="10">
    <location>
        <begin position="312"/>
        <end position="321"/>
    </location>
</feature>
<evidence type="ECO:0000256" key="8">
    <source>
        <dbReference type="ARBA" id="ARBA00046235"/>
    </source>
</evidence>
<evidence type="ECO:0000256" key="1">
    <source>
        <dbReference type="ARBA" id="ARBA00004114"/>
    </source>
</evidence>
<gene>
    <name evidence="13" type="primary">CEP44</name>
</gene>
<reference evidence="13" key="1">
    <citation type="submission" date="2025-08" db="UniProtKB">
        <authorList>
            <consortium name="RefSeq"/>
        </authorList>
    </citation>
    <scope>IDENTIFICATION</scope>
    <source>
        <tissue evidence="13">Blood</tissue>
    </source>
</reference>
<dbReference type="InterPro" id="IPR029157">
    <property type="entry name" value="CEP44_CC"/>
</dbReference>
<dbReference type="AlphaFoldDB" id="A0A6P9AFY8"/>
<dbReference type="GO" id="GO:0005814">
    <property type="term" value="C:centriole"/>
    <property type="evidence" value="ECO:0007669"/>
    <property type="project" value="UniProtKB-SubCell"/>
</dbReference>
<evidence type="ECO:0000256" key="9">
    <source>
        <dbReference type="SAM" id="Coils"/>
    </source>
</evidence>
<feature type="compositionally biased region" description="Polar residues" evidence="10">
    <location>
        <begin position="323"/>
        <end position="335"/>
    </location>
</feature>
<comment type="function">
    <text evidence="8">Centriole-enriched microtubule-binding protein involved in centriole biogenesis. In collaboration with CEP295 and POC1B, is required for the centriole-to-centrosome conversion by ensuring the formation of bona fide centriole wall. Functions as a linker component that maintains centrosome cohesion. Associates with CROCC and regulates its stability and localization to the centrosome.</text>
</comment>
<dbReference type="PANTHER" id="PTHR31477:SF1">
    <property type="entry name" value="CENTROSOMAL PROTEIN OF 44 KDA"/>
    <property type="match status" value="1"/>
</dbReference>
<feature type="coiled-coil region" evidence="9">
    <location>
        <begin position="212"/>
        <end position="246"/>
    </location>
</feature>
<dbReference type="CTD" id="80817"/>